<accession>A0A5B2VZ22</accession>
<name>A0A5B2VZ22_9HYPH</name>
<feature type="chain" id="PRO_5022736980" evidence="1">
    <location>
        <begin position="20"/>
        <end position="124"/>
    </location>
</feature>
<evidence type="ECO:0000256" key="1">
    <source>
        <dbReference type="SAM" id="SignalP"/>
    </source>
</evidence>
<dbReference type="RefSeq" id="WP_149815179.1">
    <property type="nucleotide sequence ID" value="NZ_VUOA01000003.1"/>
</dbReference>
<evidence type="ECO:0000313" key="3">
    <source>
        <dbReference type="EMBL" id="KAA2244275.1"/>
    </source>
</evidence>
<dbReference type="Pfam" id="PF07883">
    <property type="entry name" value="Cupin_2"/>
    <property type="match status" value="1"/>
</dbReference>
<dbReference type="InterPro" id="IPR011051">
    <property type="entry name" value="RmlC_Cupin_sf"/>
</dbReference>
<organism evidence="3 4">
    <name type="scientific">Salinarimonas soli</name>
    <dbReference type="NCBI Taxonomy" id="1638099"/>
    <lineage>
        <taxon>Bacteria</taxon>
        <taxon>Pseudomonadati</taxon>
        <taxon>Pseudomonadota</taxon>
        <taxon>Alphaproteobacteria</taxon>
        <taxon>Hyphomicrobiales</taxon>
        <taxon>Salinarimonadaceae</taxon>
        <taxon>Salinarimonas</taxon>
    </lineage>
</organism>
<dbReference type="InterPro" id="IPR014710">
    <property type="entry name" value="RmlC-like_jellyroll"/>
</dbReference>
<proteinExistence type="predicted"/>
<protein>
    <submittedName>
        <fullName evidence="3">Cupin domain-containing protein</fullName>
    </submittedName>
</protein>
<dbReference type="Gene3D" id="2.60.120.10">
    <property type="entry name" value="Jelly Rolls"/>
    <property type="match status" value="1"/>
</dbReference>
<comment type="caution">
    <text evidence="3">The sequence shown here is derived from an EMBL/GenBank/DDBJ whole genome shotgun (WGS) entry which is preliminary data.</text>
</comment>
<dbReference type="AlphaFoldDB" id="A0A5B2VZ22"/>
<dbReference type="Proteomes" id="UP000323142">
    <property type="component" value="Unassembled WGS sequence"/>
</dbReference>
<gene>
    <name evidence="3" type="ORF">F0L46_01115</name>
</gene>
<keyword evidence="4" id="KW-1185">Reference proteome</keyword>
<dbReference type="OrthoDB" id="7273817at2"/>
<reference evidence="3 4" key="1">
    <citation type="submission" date="2019-09" db="EMBL/GenBank/DDBJ databases">
        <title>Salinarimonas rosea gen. nov., sp. nov., a new member of the a-2 subgroup of the Proteobacteria.</title>
        <authorList>
            <person name="Liu J."/>
        </authorList>
    </citation>
    <scope>NUCLEOTIDE SEQUENCE [LARGE SCALE GENOMIC DNA]</scope>
    <source>
        <strain evidence="3 4">BN140002</strain>
    </source>
</reference>
<evidence type="ECO:0000313" key="4">
    <source>
        <dbReference type="Proteomes" id="UP000323142"/>
    </source>
</evidence>
<dbReference type="SUPFAM" id="SSF51182">
    <property type="entry name" value="RmlC-like cupins"/>
    <property type="match status" value="1"/>
</dbReference>
<keyword evidence="1" id="KW-0732">Signal</keyword>
<dbReference type="EMBL" id="VUOA01000003">
    <property type="protein sequence ID" value="KAA2244275.1"/>
    <property type="molecule type" value="Genomic_DNA"/>
</dbReference>
<reference evidence="3 4" key="2">
    <citation type="submission" date="2019-09" db="EMBL/GenBank/DDBJ databases">
        <authorList>
            <person name="Jin C."/>
        </authorList>
    </citation>
    <scope>NUCLEOTIDE SEQUENCE [LARGE SCALE GENOMIC DNA]</scope>
    <source>
        <strain evidence="3 4">BN140002</strain>
    </source>
</reference>
<dbReference type="InterPro" id="IPR013096">
    <property type="entry name" value="Cupin_2"/>
</dbReference>
<feature type="domain" description="Cupin type-2" evidence="2">
    <location>
        <begin position="43"/>
        <end position="108"/>
    </location>
</feature>
<feature type="signal peptide" evidence="1">
    <location>
        <begin position="1"/>
        <end position="19"/>
    </location>
</feature>
<sequence length="124" mass="13173">MRPLVLALALGGLAFPAGADPLVKELLAMPPRGDRIEARLSTATIEPGAVGRWHTYPNHPVVYVAEGTVTVEFRDGPPKTFRAGEGFVEPVDTVLRGANKGSVPVRLVIFQLSPPEAPPAVDMP</sequence>
<evidence type="ECO:0000259" key="2">
    <source>
        <dbReference type="Pfam" id="PF07883"/>
    </source>
</evidence>